<gene>
    <name evidence="3" type="ORF">IEW27_07660</name>
    <name evidence="4" type="ORF">LNP80_00400</name>
</gene>
<dbReference type="AlphaFoldDB" id="A0A9Q3USH1"/>
<keyword evidence="4" id="KW-0378">Hydrolase</keyword>
<dbReference type="EMBL" id="JAJJML010000001">
    <property type="protein sequence ID" value="MCC9032716.1"/>
    <property type="molecule type" value="Genomic_DNA"/>
</dbReference>
<dbReference type="EMBL" id="JACXXP010000006">
    <property type="protein sequence ID" value="MBD3904465.1"/>
    <property type="molecule type" value="Genomic_DNA"/>
</dbReference>
<name>A0A9Q3USH1_9FLAO</name>
<dbReference type="GO" id="GO:0004519">
    <property type="term" value="F:endonuclease activity"/>
    <property type="evidence" value="ECO:0007669"/>
    <property type="project" value="UniProtKB-KW"/>
</dbReference>
<organism evidence="4 6">
    <name type="scientific">Chryseobacterium muglaense</name>
    <dbReference type="NCBI Taxonomy" id="2893752"/>
    <lineage>
        <taxon>Bacteria</taxon>
        <taxon>Pseudomonadati</taxon>
        <taxon>Bacteroidota</taxon>
        <taxon>Flavobacteriia</taxon>
        <taxon>Flavobacteriales</taxon>
        <taxon>Weeksellaceae</taxon>
        <taxon>Chryseobacterium group</taxon>
        <taxon>Chryseobacterium</taxon>
    </lineage>
</organism>
<dbReference type="InterPro" id="IPR003615">
    <property type="entry name" value="HNH_nuc"/>
</dbReference>
<feature type="domain" description="HNH nuclease" evidence="2">
    <location>
        <begin position="97"/>
        <end position="139"/>
    </location>
</feature>
<dbReference type="Pfam" id="PF07463">
    <property type="entry name" value="NUMOD4"/>
    <property type="match status" value="1"/>
</dbReference>
<evidence type="ECO:0000313" key="5">
    <source>
        <dbReference type="Proteomes" id="UP000603715"/>
    </source>
</evidence>
<keyword evidence="4" id="KW-0540">Nuclease</keyword>
<evidence type="ECO:0000313" key="4">
    <source>
        <dbReference type="EMBL" id="MCC9032716.1"/>
    </source>
</evidence>
<evidence type="ECO:0000313" key="3">
    <source>
        <dbReference type="EMBL" id="MBD3904465.1"/>
    </source>
</evidence>
<dbReference type="SUPFAM" id="SSF54060">
    <property type="entry name" value="His-Me finger endonucleases"/>
    <property type="match status" value="1"/>
</dbReference>
<protein>
    <submittedName>
        <fullName evidence="3 4">HNH endonuclease</fullName>
    </submittedName>
</protein>
<reference evidence="5" key="2">
    <citation type="submission" date="2023-07" db="EMBL/GenBank/DDBJ databases">
        <title>Description of novel Chryseobacterium sp. strain C-2.</title>
        <authorList>
            <person name="Saticioglu I.B."/>
        </authorList>
    </citation>
    <scope>NUCLEOTIDE SEQUENCE [LARGE SCALE GENOMIC DNA]</scope>
    <source>
        <strain evidence="5">C-2</strain>
    </source>
</reference>
<dbReference type="Pfam" id="PF13392">
    <property type="entry name" value="HNH_3"/>
    <property type="match status" value="1"/>
</dbReference>
<reference evidence="4" key="1">
    <citation type="submission" date="2021-11" db="EMBL/GenBank/DDBJ databases">
        <title>Description of novel Chryseobacterium species.</title>
        <authorList>
            <person name="Saticioglu I.B."/>
            <person name="Ay H."/>
            <person name="Altun S."/>
            <person name="Duman M."/>
        </authorList>
    </citation>
    <scope>NUCLEOTIDE SEQUENCE</scope>
    <source>
        <strain evidence="4">C-39</strain>
    </source>
</reference>
<dbReference type="GO" id="GO:0016788">
    <property type="term" value="F:hydrolase activity, acting on ester bonds"/>
    <property type="evidence" value="ECO:0007669"/>
    <property type="project" value="InterPro"/>
</dbReference>
<dbReference type="InterPro" id="IPR010902">
    <property type="entry name" value="NUMOD4"/>
</dbReference>
<dbReference type="Proteomes" id="UP001107960">
    <property type="component" value="Unassembled WGS sequence"/>
</dbReference>
<comment type="caution">
    <text evidence="4">The sequence shown here is derived from an EMBL/GenBank/DDBJ whole genome shotgun (WGS) entry which is preliminary data.</text>
</comment>
<evidence type="ECO:0000259" key="1">
    <source>
        <dbReference type="Pfam" id="PF07463"/>
    </source>
</evidence>
<evidence type="ECO:0000259" key="2">
    <source>
        <dbReference type="Pfam" id="PF13392"/>
    </source>
</evidence>
<keyword evidence="5" id="KW-1185">Reference proteome</keyword>
<dbReference type="Gene3D" id="3.90.75.20">
    <property type="match status" value="1"/>
</dbReference>
<sequence>MNHLQHSKEVINTIKERADRVNPFLGNEEIWIPAIDLEEIFEVSNWGNVRSIDREITRTNGIPLKIKGKIINTSTTAKGYKIVGIRIYGTSKKNTFKVHNLIYESFSGKLEVGYEVDHKDRNKSNNALSNLRSVNRRANCLNKSNNKMFPGVTTIGARYSAKIHYKGNNFQLGVYDTVEEASKIYKKAVRSIDDQNFDDFLVKLNYKTKKIDLPKYISFRSRGLGSYPVFVKGVYVGEFKTLQDAESALEKYLKLLP</sequence>
<evidence type="ECO:0000313" key="6">
    <source>
        <dbReference type="Proteomes" id="UP001107960"/>
    </source>
</evidence>
<reference evidence="3" key="3">
    <citation type="submission" date="2024-05" db="EMBL/GenBank/DDBJ databases">
        <title>Description of novel Chryseobacterium sp. strain C-2.</title>
        <authorList>
            <person name="Saticioglu I.B."/>
        </authorList>
    </citation>
    <scope>NUCLEOTIDE SEQUENCE</scope>
    <source>
        <strain evidence="3">C-2</strain>
    </source>
</reference>
<dbReference type="RefSeq" id="WP_191179015.1">
    <property type="nucleotide sequence ID" value="NZ_JACXXP010000006.1"/>
</dbReference>
<keyword evidence="4" id="KW-0255">Endonuclease</keyword>
<proteinExistence type="predicted"/>
<dbReference type="InterPro" id="IPR044925">
    <property type="entry name" value="His-Me_finger_sf"/>
</dbReference>
<feature type="domain" description="NUMOD4" evidence="1">
    <location>
        <begin position="29"/>
        <end position="86"/>
    </location>
</feature>
<dbReference type="Proteomes" id="UP000603715">
    <property type="component" value="Unassembled WGS sequence"/>
</dbReference>
<accession>A0A9Q3USH1</accession>